<dbReference type="Proteomes" id="UP000564964">
    <property type="component" value="Unassembled WGS sequence"/>
</dbReference>
<dbReference type="Gene3D" id="3.90.550.10">
    <property type="entry name" value="Spore Coat Polysaccharide Biosynthesis Protein SpsA, Chain A"/>
    <property type="match status" value="1"/>
</dbReference>
<name>A0A7J4JHW2_9ARCH</name>
<dbReference type="InterPro" id="IPR029044">
    <property type="entry name" value="Nucleotide-diphossugar_trans"/>
</dbReference>
<evidence type="ECO:0000259" key="1">
    <source>
        <dbReference type="Pfam" id="PF00535"/>
    </source>
</evidence>
<reference evidence="2" key="1">
    <citation type="journal article" date="2020" name="bioRxiv">
        <title>A rank-normalized archaeal taxonomy based on genome phylogeny resolves widespread incomplete and uneven classifications.</title>
        <authorList>
            <person name="Rinke C."/>
            <person name="Chuvochina M."/>
            <person name="Mussig A.J."/>
            <person name="Chaumeil P.-A."/>
            <person name="Waite D.W."/>
            <person name="Whitman W.B."/>
            <person name="Parks D.H."/>
            <person name="Hugenholtz P."/>
        </authorList>
    </citation>
    <scope>NUCLEOTIDE SEQUENCE</scope>
    <source>
        <strain evidence="2">UBA10219</strain>
    </source>
</reference>
<reference evidence="3" key="3">
    <citation type="submission" date="2021-05" db="EMBL/GenBank/DDBJ databases">
        <title>Protein family content uncovers lineage relationships and bacterial pathway maintenance mechanisms in DPANN archaea.</title>
        <authorList>
            <person name="Castelle C.J."/>
            <person name="Meheust R."/>
            <person name="Jaffe A.L."/>
            <person name="Seitz K."/>
            <person name="Gong X."/>
            <person name="Baker B.J."/>
            <person name="Banfield J.F."/>
        </authorList>
    </citation>
    <scope>NUCLEOTIDE SEQUENCE</scope>
    <source>
        <strain evidence="3">RIFCSPLOWO2_01_FULL_58_19</strain>
    </source>
</reference>
<dbReference type="GO" id="GO:0016757">
    <property type="term" value="F:glycosyltransferase activity"/>
    <property type="evidence" value="ECO:0007669"/>
    <property type="project" value="UniProtKB-KW"/>
</dbReference>
<evidence type="ECO:0000313" key="2">
    <source>
        <dbReference type="EMBL" id="HIH16610.1"/>
    </source>
</evidence>
<evidence type="ECO:0000313" key="3">
    <source>
        <dbReference type="EMBL" id="MBS3063649.1"/>
    </source>
</evidence>
<dbReference type="PANTHER" id="PTHR43685">
    <property type="entry name" value="GLYCOSYLTRANSFERASE"/>
    <property type="match status" value="1"/>
</dbReference>
<dbReference type="PANTHER" id="PTHR43685:SF2">
    <property type="entry name" value="GLYCOSYLTRANSFERASE 2-LIKE DOMAIN-CONTAINING PROTEIN"/>
    <property type="match status" value="1"/>
</dbReference>
<dbReference type="EMBL" id="DUGH01000107">
    <property type="protein sequence ID" value="HIH16610.1"/>
    <property type="molecule type" value="Genomic_DNA"/>
</dbReference>
<dbReference type="Pfam" id="PF00535">
    <property type="entry name" value="Glycos_transf_2"/>
    <property type="match status" value="1"/>
</dbReference>
<keyword evidence="2" id="KW-0808">Transferase</keyword>
<dbReference type="SUPFAM" id="SSF53448">
    <property type="entry name" value="Nucleotide-diphospho-sugar transferases"/>
    <property type="match status" value="1"/>
</dbReference>
<reference evidence="3" key="2">
    <citation type="submission" date="2021-03" db="EMBL/GenBank/DDBJ databases">
        <authorList>
            <person name="Jaffe A."/>
        </authorList>
    </citation>
    <scope>NUCLEOTIDE SEQUENCE</scope>
    <source>
        <strain evidence="3">RIFCSPLOWO2_01_FULL_58_19</strain>
    </source>
</reference>
<dbReference type="EC" id="2.4.-.-" evidence="3"/>
<feature type="domain" description="Glycosyltransferase 2-like" evidence="1">
    <location>
        <begin position="9"/>
        <end position="121"/>
    </location>
</feature>
<keyword evidence="3" id="KW-0328">Glycosyltransferase</keyword>
<gene>
    <name evidence="2" type="ORF">HA252_04360</name>
    <name evidence="3" type="ORF">J4203_07340</name>
</gene>
<proteinExistence type="predicted"/>
<dbReference type="Proteomes" id="UP000678237">
    <property type="component" value="Unassembled WGS sequence"/>
</dbReference>
<dbReference type="EMBL" id="JAGVWE010000006">
    <property type="protein sequence ID" value="MBS3063649.1"/>
    <property type="molecule type" value="Genomic_DNA"/>
</dbReference>
<protein>
    <submittedName>
        <fullName evidence="2">Glycosyltransferase</fullName>
        <ecNumber evidence="3">2.4.-.-</ecNumber>
    </submittedName>
</protein>
<organism evidence="2 4">
    <name type="scientific">Candidatus Iainarchaeum sp</name>
    <dbReference type="NCBI Taxonomy" id="3101447"/>
    <lineage>
        <taxon>Archaea</taxon>
        <taxon>Candidatus Iainarchaeota</taxon>
        <taxon>Candidatus Iainarchaeia</taxon>
        <taxon>Candidatus Iainarchaeales</taxon>
        <taxon>Candidatus Iainarchaeaceae</taxon>
        <taxon>Candidatus Iainarchaeum</taxon>
    </lineage>
</organism>
<accession>A0A7J4JHW2</accession>
<sequence length="271" mass="31376">MPVHAPGISLILVSRNEERHAPAFFKALQRQTRKPEEVILVDAFTDRMPEIAEPFVDQIVKALPPPGRDNAGFKRNIGVQHSSREIVAFTDFDAEPRPDWIEAIHRFFASHPEAKVMQGQVLIHSQDGSERGIFASGLAERGEFINCCNAAFHREVLEKNPFVEDIYWDDVELGYRLRGKYPVFGCRDAKVWHFGPLEKSGANQSLWKQCLRGSRGYVQLIRKYHNLHWIARAAYNIFYPLSWLQFKKFAFLFTAFWFAWYEELFGANRGD</sequence>
<evidence type="ECO:0000313" key="4">
    <source>
        <dbReference type="Proteomes" id="UP000564964"/>
    </source>
</evidence>
<dbReference type="AlphaFoldDB" id="A0A7J4JHW2"/>
<comment type="caution">
    <text evidence="2">The sequence shown here is derived from an EMBL/GenBank/DDBJ whole genome shotgun (WGS) entry which is preliminary data.</text>
</comment>
<dbReference type="InterPro" id="IPR001173">
    <property type="entry name" value="Glyco_trans_2-like"/>
</dbReference>
<dbReference type="InterPro" id="IPR050834">
    <property type="entry name" value="Glycosyltransf_2"/>
</dbReference>